<protein>
    <recommendedName>
        <fullName evidence="3">aspartate transaminase</fullName>
        <ecNumber evidence="3">2.6.1.1</ecNumber>
    </recommendedName>
</protein>
<evidence type="ECO:0000256" key="2">
    <source>
        <dbReference type="ARBA" id="ARBA00007441"/>
    </source>
</evidence>
<reference evidence="9 10" key="1">
    <citation type="submission" date="2018-04" db="EMBL/GenBank/DDBJ databases">
        <title>Genomic Encyclopedia of Archaeal and Bacterial Type Strains, Phase II (KMG-II): from individual species to whole genera.</title>
        <authorList>
            <person name="Goeker M."/>
        </authorList>
    </citation>
    <scope>NUCLEOTIDE SEQUENCE [LARGE SCALE GENOMIC DNA]</scope>
    <source>
        <strain evidence="9 10">DSM 12244</strain>
    </source>
</reference>
<dbReference type="GO" id="GO:0030170">
    <property type="term" value="F:pyridoxal phosphate binding"/>
    <property type="evidence" value="ECO:0007669"/>
    <property type="project" value="InterPro"/>
</dbReference>
<dbReference type="SUPFAM" id="SSF53383">
    <property type="entry name" value="PLP-dependent transferases"/>
    <property type="match status" value="1"/>
</dbReference>
<organism evidence="9 10">
    <name type="scientific">Sulfitobacter mediterraneus</name>
    <dbReference type="NCBI Taxonomy" id="83219"/>
    <lineage>
        <taxon>Bacteria</taxon>
        <taxon>Pseudomonadati</taxon>
        <taxon>Pseudomonadota</taxon>
        <taxon>Alphaproteobacteria</taxon>
        <taxon>Rhodobacterales</taxon>
        <taxon>Roseobacteraceae</taxon>
        <taxon>Sulfitobacter</taxon>
    </lineage>
</organism>
<dbReference type="InterPro" id="IPR004839">
    <property type="entry name" value="Aminotransferase_I/II_large"/>
</dbReference>
<accession>A0A2T6CHS9</accession>
<evidence type="ECO:0000256" key="3">
    <source>
        <dbReference type="ARBA" id="ARBA00012753"/>
    </source>
</evidence>
<name>A0A2T6CHS9_9RHOB</name>
<dbReference type="GO" id="GO:0006520">
    <property type="term" value="P:amino acid metabolic process"/>
    <property type="evidence" value="ECO:0007669"/>
    <property type="project" value="InterPro"/>
</dbReference>
<dbReference type="Proteomes" id="UP000244092">
    <property type="component" value="Unassembled WGS sequence"/>
</dbReference>
<dbReference type="Gene3D" id="3.90.1150.10">
    <property type="entry name" value="Aspartate Aminotransferase, domain 1"/>
    <property type="match status" value="1"/>
</dbReference>
<gene>
    <name evidence="9" type="ORF">C8N31_102165</name>
</gene>
<keyword evidence="9" id="KW-0670">Pyruvate</keyword>
<dbReference type="InterPro" id="IPR050596">
    <property type="entry name" value="AspAT/PAT-like"/>
</dbReference>
<comment type="caution">
    <text evidence="9">The sequence shown here is derived from an EMBL/GenBank/DDBJ whole genome shotgun (WGS) entry which is preliminary data.</text>
</comment>
<evidence type="ECO:0000256" key="5">
    <source>
        <dbReference type="ARBA" id="ARBA00022679"/>
    </source>
</evidence>
<keyword evidence="5" id="KW-0808">Transferase</keyword>
<feature type="domain" description="Aminotransferase class I/classII large" evidence="8">
    <location>
        <begin position="83"/>
        <end position="422"/>
    </location>
</feature>
<comment type="catalytic activity">
    <reaction evidence="7">
        <text>L-aspartate + 2-oxoglutarate = oxaloacetate + L-glutamate</text>
        <dbReference type="Rhea" id="RHEA:21824"/>
        <dbReference type="ChEBI" id="CHEBI:16452"/>
        <dbReference type="ChEBI" id="CHEBI:16810"/>
        <dbReference type="ChEBI" id="CHEBI:29985"/>
        <dbReference type="ChEBI" id="CHEBI:29991"/>
        <dbReference type="EC" id="2.6.1.1"/>
    </reaction>
</comment>
<dbReference type="GO" id="GO:0004069">
    <property type="term" value="F:L-aspartate:2-oxoglutarate aminotransferase activity"/>
    <property type="evidence" value="ECO:0007669"/>
    <property type="project" value="UniProtKB-EC"/>
</dbReference>
<dbReference type="InterPro" id="IPR015422">
    <property type="entry name" value="PyrdxlP-dep_Trfase_small"/>
</dbReference>
<evidence type="ECO:0000256" key="4">
    <source>
        <dbReference type="ARBA" id="ARBA00022576"/>
    </source>
</evidence>
<comment type="cofactor">
    <cofactor evidence="1">
        <name>pyridoxal 5'-phosphate</name>
        <dbReference type="ChEBI" id="CHEBI:597326"/>
    </cofactor>
</comment>
<dbReference type="Gene3D" id="3.40.640.10">
    <property type="entry name" value="Type I PLP-dependent aspartate aminotransferase-like (Major domain)"/>
    <property type="match status" value="1"/>
</dbReference>
<dbReference type="PANTHER" id="PTHR46383">
    <property type="entry name" value="ASPARTATE AMINOTRANSFERASE"/>
    <property type="match status" value="1"/>
</dbReference>
<dbReference type="PANTHER" id="PTHR46383:SF1">
    <property type="entry name" value="ASPARTATE AMINOTRANSFERASE"/>
    <property type="match status" value="1"/>
</dbReference>
<evidence type="ECO:0000313" key="10">
    <source>
        <dbReference type="Proteomes" id="UP000244092"/>
    </source>
</evidence>
<evidence type="ECO:0000256" key="1">
    <source>
        <dbReference type="ARBA" id="ARBA00001933"/>
    </source>
</evidence>
<dbReference type="CDD" id="cd00609">
    <property type="entry name" value="AAT_like"/>
    <property type="match status" value="1"/>
</dbReference>
<keyword evidence="6" id="KW-0663">Pyridoxal phosphate</keyword>
<comment type="similarity">
    <text evidence="2">Belongs to the class-I pyridoxal-phosphate-dependent aminotransferase family.</text>
</comment>
<evidence type="ECO:0000259" key="8">
    <source>
        <dbReference type="Pfam" id="PF00155"/>
    </source>
</evidence>
<dbReference type="AlphaFoldDB" id="A0A2T6CHS9"/>
<dbReference type="InterPro" id="IPR015424">
    <property type="entry name" value="PyrdxlP-dep_Trfase"/>
</dbReference>
<evidence type="ECO:0000256" key="7">
    <source>
        <dbReference type="ARBA" id="ARBA00049185"/>
    </source>
</evidence>
<proteinExistence type="inferred from homology"/>
<sequence>MQQIMQVILFIPLPSLRRVLWSRAIDESNDLCAPAVKAWEKVMQVSQRIGGILGGGSDGWDVFNRARDMIADGVAVTELTIGEHDIRTAAPILQDMHRAAMAGHTGYAAVPGTNALRDTVAQRVQDRTGVKTTRDNVLITPGGQSALYAAHMVTCDAGDTALYLDPFYATYPGTIRGVSCTPRRIATRAEDAFQPRAADIAAAAEGAKSLLINSPNNPTGVVYSRATLEGIAQVCTDHDLWLISDEVYDTQIWEGEHISPRALPGMAERTLVVGSMSKSHAMTGSRCGWIIGPEDVIGDLINLATHTTYGVPGFIQDASVYALEQGTAFEEEIADPFRRRRAIARRVLAGQNTVSLVPSQGAMYLMLDLRSTGMSGEEFANALLDAHQIATMPGESFGEAAAGHLRVAMTIEDDAFEAALKTLCAFAQTCAQG</sequence>
<dbReference type="EMBL" id="QBKU01000002">
    <property type="protein sequence ID" value="PTX75061.1"/>
    <property type="molecule type" value="Genomic_DNA"/>
</dbReference>
<dbReference type="Pfam" id="PF00155">
    <property type="entry name" value="Aminotran_1_2"/>
    <property type="match status" value="1"/>
</dbReference>
<evidence type="ECO:0000256" key="6">
    <source>
        <dbReference type="ARBA" id="ARBA00022898"/>
    </source>
</evidence>
<dbReference type="EC" id="2.6.1.1" evidence="3"/>
<evidence type="ECO:0000313" key="9">
    <source>
        <dbReference type="EMBL" id="PTX75061.1"/>
    </source>
</evidence>
<dbReference type="InterPro" id="IPR015421">
    <property type="entry name" value="PyrdxlP-dep_Trfase_major"/>
</dbReference>
<keyword evidence="4" id="KW-0032">Aminotransferase</keyword>